<organism evidence="1 2">
    <name type="scientific">Lujinxingia litoralis</name>
    <dbReference type="NCBI Taxonomy" id="2211119"/>
    <lineage>
        <taxon>Bacteria</taxon>
        <taxon>Deltaproteobacteria</taxon>
        <taxon>Bradymonadales</taxon>
        <taxon>Lujinxingiaceae</taxon>
        <taxon>Lujinxingia</taxon>
    </lineage>
</organism>
<dbReference type="InterPro" id="IPR038590">
    <property type="entry name" value="YaeQ_sf"/>
</dbReference>
<dbReference type="EMBL" id="QHKO01000011">
    <property type="protein sequence ID" value="RAL20308.1"/>
    <property type="molecule type" value="Genomic_DNA"/>
</dbReference>
<dbReference type="AlphaFoldDB" id="A0A328C139"/>
<proteinExistence type="predicted"/>
<dbReference type="Pfam" id="PF07152">
    <property type="entry name" value="YaeQ"/>
    <property type="match status" value="1"/>
</dbReference>
<dbReference type="OrthoDB" id="5293309at2"/>
<gene>
    <name evidence="1" type="ORF">DL240_17145</name>
</gene>
<evidence type="ECO:0000313" key="2">
    <source>
        <dbReference type="Proteomes" id="UP000249169"/>
    </source>
</evidence>
<dbReference type="PANTHER" id="PTHR38784">
    <property type="entry name" value="SUCROSE PHOSPHORYLASE"/>
    <property type="match status" value="1"/>
</dbReference>
<dbReference type="SUPFAM" id="SSF52980">
    <property type="entry name" value="Restriction endonuclease-like"/>
    <property type="match status" value="1"/>
</dbReference>
<dbReference type="RefSeq" id="WP_111731124.1">
    <property type="nucleotide sequence ID" value="NZ_QHKO01000011.1"/>
</dbReference>
<name>A0A328C139_9DELT</name>
<dbReference type="Gene3D" id="3.10.640.10">
    <property type="entry name" value="Restriction endonuclease-like alpha-beta roll domain"/>
    <property type="match status" value="1"/>
</dbReference>
<comment type="caution">
    <text evidence="1">The sequence shown here is derived from an EMBL/GenBank/DDBJ whole genome shotgun (WGS) entry which is preliminary data.</text>
</comment>
<dbReference type="SMART" id="SM01322">
    <property type="entry name" value="YaeQ"/>
    <property type="match status" value="1"/>
</dbReference>
<protein>
    <recommendedName>
        <fullName evidence="3">YaeQ family protein</fullName>
    </recommendedName>
</protein>
<dbReference type="PANTHER" id="PTHR38784:SF1">
    <property type="entry name" value="SUCROSE PHOSPHORYLASE"/>
    <property type="match status" value="1"/>
</dbReference>
<sequence>MALSATMRRFTISLSDVDRSVYQELELRVAQHPSESDAYLVTRLLAYCLELREGLSFGRGVSTPEDPTIAATDLRGDLTLWVEIGQPSPERLHKITKQAPEVAVYTHKNPDPIAEALHSGEVFRGDEVALFALAPEFIDEIAGHLDRTNRWELLRSEGELYLSTGELTHQGTLQVLFDPR</sequence>
<evidence type="ECO:0000313" key="1">
    <source>
        <dbReference type="EMBL" id="RAL20308.1"/>
    </source>
</evidence>
<dbReference type="InterPro" id="IPR011335">
    <property type="entry name" value="Restrct_endonuc-II-like"/>
</dbReference>
<reference evidence="1 2" key="1">
    <citation type="submission" date="2018-05" db="EMBL/GenBank/DDBJ databases">
        <title>Lujinxingia marina gen. nov. sp. nov., a new facultative anaerobic member of the class Deltaproteobacteria, and proposal of Lujinxingaceae fam. nov.</title>
        <authorList>
            <person name="Li C.-M."/>
        </authorList>
    </citation>
    <scope>NUCLEOTIDE SEQUENCE [LARGE SCALE GENOMIC DNA]</scope>
    <source>
        <strain evidence="1 2">B210</strain>
    </source>
</reference>
<keyword evidence="2" id="KW-1185">Reference proteome</keyword>
<evidence type="ECO:0008006" key="3">
    <source>
        <dbReference type="Google" id="ProtNLM"/>
    </source>
</evidence>
<accession>A0A328C139</accession>
<dbReference type="Proteomes" id="UP000249169">
    <property type="component" value="Unassembled WGS sequence"/>
</dbReference>
<dbReference type="InterPro" id="IPR009822">
    <property type="entry name" value="YaeQ"/>
</dbReference>